<dbReference type="RefSeq" id="WP_046904384.1">
    <property type="nucleotide sequence ID" value="NZ_CP011452.2"/>
</dbReference>
<keyword evidence="5" id="KW-1185">Reference proteome</keyword>
<dbReference type="GO" id="GO:0003677">
    <property type="term" value="F:DNA binding"/>
    <property type="evidence" value="ECO:0007669"/>
    <property type="project" value="UniProtKB-KW"/>
</dbReference>
<dbReference type="EMBL" id="CP011452">
    <property type="protein sequence ID" value="AKH43950.1"/>
    <property type="molecule type" value="Genomic_DNA"/>
</dbReference>
<reference evidence="4" key="1">
    <citation type="submission" date="2015-05" db="EMBL/GenBank/DDBJ databases">
        <title>The complete genome of Altererythrobacter atlanticus strain 26DY36.</title>
        <authorList>
            <person name="Wu Y.-H."/>
            <person name="Cheng H."/>
            <person name="Wu X.-W."/>
        </authorList>
    </citation>
    <scope>NUCLEOTIDE SEQUENCE [LARGE SCALE GENOMIC DNA]</scope>
    <source>
        <strain evidence="4">26DY36</strain>
    </source>
</reference>
<protein>
    <submittedName>
        <fullName evidence="4">HTH-type transcriptional repressor NicR</fullName>
    </submittedName>
</protein>
<dbReference type="Proteomes" id="UP000034392">
    <property type="component" value="Chromosome"/>
</dbReference>
<dbReference type="SUPFAM" id="SSF46785">
    <property type="entry name" value="Winged helix' DNA-binding domain"/>
    <property type="match status" value="1"/>
</dbReference>
<evidence type="ECO:0000256" key="3">
    <source>
        <dbReference type="ARBA" id="ARBA00023163"/>
    </source>
</evidence>
<proteinExistence type="predicted"/>
<dbReference type="KEGG" id="aay:WYH_02923"/>
<evidence type="ECO:0000256" key="2">
    <source>
        <dbReference type="ARBA" id="ARBA00023125"/>
    </source>
</evidence>
<keyword evidence="3" id="KW-0804">Transcription</keyword>
<dbReference type="PATRIC" id="fig|1267766.3.peg.2961"/>
<dbReference type="Gene3D" id="1.10.10.10">
    <property type="entry name" value="Winged helix-like DNA-binding domain superfamily/Winged helix DNA-binding domain"/>
    <property type="match status" value="1"/>
</dbReference>
<evidence type="ECO:0000313" key="5">
    <source>
        <dbReference type="Proteomes" id="UP000034392"/>
    </source>
</evidence>
<dbReference type="PANTHER" id="PTHR42756:SF1">
    <property type="entry name" value="TRANSCRIPTIONAL REPRESSOR OF EMRAB OPERON"/>
    <property type="match status" value="1"/>
</dbReference>
<organism evidence="4 5">
    <name type="scientific">Croceibacterium atlanticum</name>
    <dbReference type="NCBI Taxonomy" id="1267766"/>
    <lineage>
        <taxon>Bacteria</taxon>
        <taxon>Pseudomonadati</taxon>
        <taxon>Pseudomonadota</taxon>
        <taxon>Alphaproteobacteria</taxon>
        <taxon>Sphingomonadales</taxon>
        <taxon>Erythrobacteraceae</taxon>
        <taxon>Croceibacterium</taxon>
    </lineage>
</organism>
<dbReference type="InterPro" id="IPR000835">
    <property type="entry name" value="HTH_MarR-typ"/>
</dbReference>
<accession>A0A0F7KYR0</accession>
<name>A0A0F7KYR0_9SPHN</name>
<dbReference type="PANTHER" id="PTHR42756">
    <property type="entry name" value="TRANSCRIPTIONAL REGULATOR, MARR"/>
    <property type="match status" value="1"/>
</dbReference>
<gene>
    <name evidence="4" type="primary">nicR_4</name>
    <name evidence="4" type="ORF">WYH_02923</name>
</gene>
<dbReference type="GO" id="GO:0003700">
    <property type="term" value="F:DNA-binding transcription factor activity"/>
    <property type="evidence" value="ECO:0007669"/>
    <property type="project" value="InterPro"/>
</dbReference>
<evidence type="ECO:0000313" key="4">
    <source>
        <dbReference type="EMBL" id="AKH43950.1"/>
    </source>
</evidence>
<dbReference type="PROSITE" id="PS50995">
    <property type="entry name" value="HTH_MARR_2"/>
    <property type="match status" value="1"/>
</dbReference>
<keyword evidence="2" id="KW-0238">DNA-binding</keyword>
<dbReference type="AlphaFoldDB" id="A0A0F7KYR0"/>
<dbReference type="PRINTS" id="PR00598">
    <property type="entry name" value="HTHMARR"/>
</dbReference>
<dbReference type="STRING" id="1267766.WYH_02923"/>
<dbReference type="InterPro" id="IPR036390">
    <property type="entry name" value="WH_DNA-bd_sf"/>
</dbReference>
<evidence type="ECO:0000256" key="1">
    <source>
        <dbReference type="ARBA" id="ARBA00023015"/>
    </source>
</evidence>
<dbReference type="SMART" id="SM00347">
    <property type="entry name" value="HTH_MARR"/>
    <property type="match status" value="1"/>
</dbReference>
<dbReference type="InterPro" id="IPR036388">
    <property type="entry name" value="WH-like_DNA-bd_sf"/>
</dbReference>
<dbReference type="Pfam" id="PF01047">
    <property type="entry name" value="MarR"/>
    <property type="match status" value="1"/>
</dbReference>
<keyword evidence="1" id="KW-0805">Transcription regulation</keyword>
<sequence>MSEPIDTQQAKPSDLNRDAEMLHNILKLGNRLMAPFSVYLAHQHRISLNEFRVMMLIGHYGSAANYELVELTGVSPMSISRAVSTLEKNGRVVGTPDPANRRSKKLTLTEEGERLFRAMRPATDLVAEYLLSRLKNHEKAALDHILHTLIATLEAKDEKGRSLFMEHTRPDRADESS</sequence>